<reference evidence="4" key="1">
    <citation type="submission" date="2022-02" db="EMBL/GenBank/DDBJ databases">
        <authorList>
            <person name="Giguere J D."/>
        </authorList>
    </citation>
    <scope>NUCLEOTIDE SEQUENCE</scope>
    <source>
        <strain evidence="4">CCAP 1055/1</strain>
    </source>
</reference>
<feature type="compositionally biased region" description="Basic and acidic residues" evidence="1">
    <location>
        <begin position="122"/>
        <end position="131"/>
    </location>
</feature>
<evidence type="ECO:0000313" key="4">
    <source>
        <dbReference type="EMBL" id="CAG9294589.1"/>
    </source>
</evidence>
<feature type="domain" description="Nuclear pore localisation protein NPL4 C-terminal" evidence="3">
    <location>
        <begin position="241"/>
        <end position="359"/>
    </location>
</feature>
<feature type="chain" id="PRO_5035458036" description="Nuclear pore localisation protein NPL4 C-terminal domain-containing protein" evidence="2">
    <location>
        <begin position="21"/>
        <end position="501"/>
    </location>
</feature>
<dbReference type="AlphaFoldDB" id="A0A8J9TH40"/>
<name>A0A8J9TH40_PHATR</name>
<dbReference type="Proteomes" id="UP000836788">
    <property type="component" value="Chromosome 9"/>
</dbReference>
<evidence type="ECO:0000256" key="1">
    <source>
        <dbReference type="SAM" id="MobiDB-lite"/>
    </source>
</evidence>
<dbReference type="Pfam" id="PF05021">
    <property type="entry name" value="NPL4"/>
    <property type="match status" value="1"/>
</dbReference>
<dbReference type="InterPro" id="IPR007717">
    <property type="entry name" value="NPL4_C"/>
</dbReference>
<evidence type="ECO:0000256" key="2">
    <source>
        <dbReference type="SAM" id="SignalP"/>
    </source>
</evidence>
<dbReference type="EMBL" id="OU594950">
    <property type="protein sequence ID" value="CAG9294589.1"/>
    <property type="molecule type" value="Genomic_DNA"/>
</dbReference>
<accession>A0A8J9TH40</accession>
<organism evidence="4">
    <name type="scientific">Phaeodactylum tricornutum</name>
    <name type="common">Diatom</name>
    <dbReference type="NCBI Taxonomy" id="2850"/>
    <lineage>
        <taxon>Eukaryota</taxon>
        <taxon>Sar</taxon>
        <taxon>Stramenopiles</taxon>
        <taxon>Ochrophyta</taxon>
        <taxon>Bacillariophyta</taxon>
        <taxon>Bacillariophyceae</taxon>
        <taxon>Bacillariophycidae</taxon>
        <taxon>Naviculales</taxon>
        <taxon>Phaeodactylaceae</taxon>
        <taxon>Phaeodactylum</taxon>
    </lineage>
</organism>
<gene>
    <name evidence="4" type="ORF">PTTT1_LOCUS55175</name>
</gene>
<protein>
    <recommendedName>
        <fullName evidence="3">Nuclear pore localisation protein NPL4 C-terminal domain-containing protein</fullName>
    </recommendedName>
</protein>
<feature type="signal peptide" evidence="2">
    <location>
        <begin position="1"/>
        <end position="20"/>
    </location>
</feature>
<evidence type="ECO:0000259" key="3">
    <source>
        <dbReference type="Pfam" id="PF05021"/>
    </source>
</evidence>
<proteinExistence type="predicted"/>
<dbReference type="GO" id="GO:0005634">
    <property type="term" value="C:nucleus"/>
    <property type="evidence" value="ECO:0007669"/>
    <property type="project" value="TreeGrafter"/>
</dbReference>
<dbReference type="PANTHER" id="PTHR12710:SF0">
    <property type="entry name" value="NUCLEAR PROTEIN LOCALIZATION PROTEIN 4 HOMOLOG"/>
    <property type="match status" value="1"/>
</dbReference>
<dbReference type="GO" id="GO:0006511">
    <property type="term" value="P:ubiquitin-dependent protein catabolic process"/>
    <property type="evidence" value="ECO:0007669"/>
    <property type="project" value="InterPro"/>
</dbReference>
<dbReference type="GO" id="GO:0031625">
    <property type="term" value="F:ubiquitin protein ligase binding"/>
    <property type="evidence" value="ECO:0007669"/>
    <property type="project" value="TreeGrafter"/>
</dbReference>
<feature type="region of interest" description="Disordered" evidence="1">
    <location>
        <begin position="109"/>
        <end position="131"/>
    </location>
</feature>
<dbReference type="InterPro" id="IPR016563">
    <property type="entry name" value="Npl4"/>
</dbReference>
<keyword evidence="2" id="KW-0732">Signal</keyword>
<dbReference type="GO" id="GO:0043130">
    <property type="term" value="F:ubiquitin binding"/>
    <property type="evidence" value="ECO:0007669"/>
    <property type="project" value="TreeGrafter"/>
</dbReference>
<sequence length="501" mass="54684">MRITFLRFLLTGTASIAVTATSSSSSNKSIVVRIRLPDGSIERLAVPGDRLDTLTLQDALAPLHQSTKETSILHKKNPADASRTLRDLEIEHGSLLTLLSNNADQLPQSKAGLQKRAPPSIPREKRYDPFPDLAKDYESAKRASARRRNAGSGLSYGDLAHLQSSLHVVEPQPEGPLKRVYMCRYAAERFQSNCVGGKAQEFQNRVGLLLGTTQRERVNTKPKTRTSLSSPLTDSDYCEVAKVHAIWEPPQNSQPGTAYDGKALRKIPSNVLRIAAHLGLKPVGWIFTYSDDRHKDQDALPVWSKDVQHGAQLQAFNMQRTDRAEGARFATLAMDAKVGTTEAFQLSDVAVQIVAEDMLLIQNGKKDVDGGGRYVTTSHAILVDGQETTTLDCVLCLVNTALLSHEGSFSGGSAVAAVKKKDGGLTSKTRKAILAYIDGSDDAALLEILSNFAVLLALDEPLGEADSSRLCETVRKWARGQRQGTRIHDGTKQRLHAILNH</sequence>
<dbReference type="PANTHER" id="PTHR12710">
    <property type="entry name" value="NUCLEAR PROTEIN LOCALIZATION 4"/>
    <property type="match status" value="1"/>
</dbReference>